<dbReference type="AlphaFoldDB" id="A0A564Y920"/>
<sequence length="155" mass="17711">MSDTTITNEMKGHALIVSKKAKHWNLEIAGPLKVTTSFDRKVRKELLNENKGDELTATRKRRQEHCQRSADSLRRPEFAIHAHEGLRVSGDVDVYLEILQTVVIRPPWIDKVANGGRPPYAFQQDSAPFHKALKTQDWMDGRKFSSSYHTKLMAS</sequence>
<dbReference type="Gene3D" id="3.30.420.10">
    <property type="entry name" value="Ribonuclease H-like superfamily/Ribonuclease H"/>
    <property type="match status" value="1"/>
</dbReference>
<accession>A0A564Y920</accession>
<gene>
    <name evidence="2" type="ORF">WMSIL1_LOCUS3375</name>
</gene>
<name>A0A564Y920_HYMDI</name>
<dbReference type="EMBL" id="CABIJS010000110">
    <property type="protein sequence ID" value="VUZ43033.1"/>
    <property type="molecule type" value="Genomic_DNA"/>
</dbReference>
<dbReference type="GO" id="GO:0003676">
    <property type="term" value="F:nucleic acid binding"/>
    <property type="evidence" value="ECO:0007669"/>
    <property type="project" value="InterPro"/>
</dbReference>
<protein>
    <submittedName>
        <fullName evidence="2">Uncharacterized protein</fullName>
    </submittedName>
</protein>
<reference evidence="2 3" key="1">
    <citation type="submission" date="2019-07" db="EMBL/GenBank/DDBJ databases">
        <authorList>
            <person name="Jastrzebski P J."/>
            <person name="Paukszto L."/>
            <person name="Jastrzebski P J."/>
        </authorList>
    </citation>
    <scope>NUCLEOTIDE SEQUENCE [LARGE SCALE GENOMIC DNA]</scope>
    <source>
        <strain evidence="2 3">WMS-il1</strain>
    </source>
</reference>
<proteinExistence type="predicted"/>
<dbReference type="Proteomes" id="UP000321570">
    <property type="component" value="Unassembled WGS sequence"/>
</dbReference>
<dbReference type="InterPro" id="IPR036397">
    <property type="entry name" value="RNaseH_sf"/>
</dbReference>
<keyword evidence="3" id="KW-1185">Reference proteome</keyword>
<organism evidence="2 3">
    <name type="scientific">Hymenolepis diminuta</name>
    <name type="common">Rat tapeworm</name>
    <dbReference type="NCBI Taxonomy" id="6216"/>
    <lineage>
        <taxon>Eukaryota</taxon>
        <taxon>Metazoa</taxon>
        <taxon>Spiralia</taxon>
        <taxon>Lophotrochozoa</taxon>
        <taxon>Platyhelminthes</taxon>
        <taxon>Cestoda</taxon>
        <taxon>Eucestoda</taxon>
        <taxon>Cyclophyllidea</taxon>
        <taxon>Hymenolepididae</taxon>
        <taxon>Hymenolepis</taxon>
    </lineage>
</organism>
<evidence type="ECO:0000256" key="1">
    <source>
        <dbReference type="SAM" id="MobiDB-lite"/>
    </source>
</evidence>
<feature type="region of interest" description="Disordered" evidence="1">
    <location>
        <begin position="53"/>
        <end position="72"/>
    </location>
</feature>
<evidence type="ECO:0000313" key="3">
    <source>
        <dbReference type="Proteomes" id="UP000321570"/>
    </source>
</evidence>
<evidence type="ECO:0000313" key="2">
    <source>
        <dbReference type="EMBL" id="VUZ43033.1"/>
    </source>
</evidence>